<name>A0A4C1WAV6_EUMVA</name>
<gene>
    <name evidence="1" type="ORF">EVAR_16187_1</name>
</gene>
<proteinExistence type="predicted"/>
<organism evidence="1 2">
    <name type="scientific">Eumeta variegata</name>
    <name type="common">Bagworm moth</name>
    <name type="synonym">Eumeta japonica</name>
    <dbReference type="NCBI Taxonomy" id="151549"/>
    <lineage>
        <taxon>Eukaryota</taxon>
        <taxon>Metazoa</taxon>
        <taxon>Ecdysozoa</taxon>
        <taxon>Arthropoda</taxon>
        <taxon>Hexapoda</taxon>
        <taxon>Insecta</taxon>
        <taxon>Pterygota</taxon>
        <taxon>Neoptera</taxon>
        <taxon>Endopterygota</taxon>
        <taxon>Lepidoptera</taxon>
        <taxon>Glossata</taxon>
        <taxon>Ditrysia</taxon>
        <taxon>Tineoidea</taxon>
        <taxon>Psychidae</taxon>
        <taxon>Oiketicinae</taxon>
        <taxon>Eumeta</taxon>
    </lineage>
</organism>
<evidence type="ECO:0000313" key="1">
    <source>
        <dbReference type="EMBL" id="GBP48518.1"/>
    </source>
</evidence>
<dbReference type="Proteomes" id="UP000299102">
    <property type="component" value="Unassembled WGS sequence"/>
</dbReference>
<dbReference type="EMBL" id="BGZK01000525">
    <property type="protein sequence ID" value="GBP48518.1"/>
    <property type="molecule type" value="Genomic_DNA"/>
</dbReference>
<evidence type="ECO:0000313" key="2">
    <source>
        <dbReference type="Proteomes" id="UP000299102"/>
    </source>
</evidence>
<sequence>MGDVLAAGSRAIDALWGLSSFAAWTQGTCVVASTVRTCHSVLGSISCYGRNRDSASTALRRLVPNRSPLPPYTKPAFIGRVYSAGDTSRTGWHSRGFAHVCGSGPAPRLFPNRDLRWCAHFASSAIQ</sequence>
<dbReference type="AlphaFoldDB" id="A0A4C1WAV6"/>
<protein>
    <submittedName>
        <fullName evidence="1">Uncharacterized protein</fullName>
    </submittedName>
</protein>
<comment type="caution">
    <text evidence="1">The sequence shown here is derived from an EMBL/GenBank/DDBJ whole genome shotgun (WGS) entry which is preliminary data.</text>
</comment>
<accession>A0A4C1WAV6</accession>
<reference evidence="1 2" key="1">
    <citation type="journal article" date="2019" name="Commun. Biol.">
        <title>The bagworm genome reveals a unique fibroin gene that provides high tensile strength.</title>
        <authorList>
            <person name="Kono N."/>
            <person name="Nakamura H."/>
            <person name="Ohtoshi R."/>
            <person name="Tomita M."/>
            <person name="Numata K."/>
            <person name="Arakawa K."/>
        </authorList>
    </citation>
    <scope>NUCLEOTIDE SEQUENCE [LARGE SCALE GENOMIC DNA]</scope>
</reference>
<keyword evidence="2" id="KW-1185">Reference proteome</keyword>